<protein>
    <submittedName>
        <fullName evidence="3">Uncharacterized protein</fullName>
    </submittedName>
</protein>
<proteinExistence type="predicted"/>
<organism evidence="3 4">
    <name type="scientific">Qipengyuania nanhaisediminis</name>
    <dbReference type="NCBI Taxonomy" id="604088"/>
    <lineage>
        <taxon>Bacteria</taxon>
        <taxon>Pseudomonadati</taxon>
        <taxon>Pseudomonadota</taxon>
        <taxon>Alphaproteobacteria</taxon>
        <taxon>Sphingomonadales</taxon>
        <taxon>Erythrobacteraceae</taxon>
        <taxon>Qipengyuania</taxon>
    </lineage>
</organism>
<reference evidence="4" key="1">
    <citation type="submission" date="2016-10" db="EMBL/GenBank/DDBJ databases">
        <authorList>
            <person name="Varghese N."/>
            <person name="Submissions S."/>
        </authorList>
    </citation>
    <scope>NUCLEOTIDE SEQUENCE [LARGE SCALE GENOMIC DNA]</scope>
    <source>
        <strain evidence="4">CGMCC 1.7715</strain>
    </source>
</reference>
<name>A0A1I5KLA7_9SPHN</name>
<evidence type="ECO:0000256" key="2">
    <source>
        <dbReference type="SAM" id="Phobius"/>
    </source>
</evidence>
<dbReference type="RefSeq" id="WP_090476710.1">
    <property type="nucleotide sequence ID" value="NZ_FOWZ01000001.1"/>
</dbReference>
<dbReference type="STRING" id="604088.SAMN04488060_0327"/>
<dbReference type="EMBL" id="FOWZ01000001">
    <property type="protein sequence ID" value="SFO85603.1"/>
    <property type="molecule type" value="Genomic_DNA"/>
</dbReference>
<evidence type="ECO:0000313" key="3">
    <source>
        <dbReference type="EMBL" id="SFO85603.1"/>
    </source>
</evidence>
<gene>
    <name evidence="3" type="ORF">SAMN04488060_0327</name>
</gene>
<dbReference type="OrthoDB" id="7409598at2"/>
<dbReference type="AlphaFoldDB" id="A0A1I5KLA7"/>
<evidence type="ECO:0000313" key="4">
    <source>
        <dbReference type="Proteomes" id="UP000199331"/>
    </source>
</evidence>
<keyword evidence="2" id="KW-1133">Transmembrane helix</keyword>
<dbReference type="Proteomes" id="UP000199331">
    <property type="component" value="Unassembled WGS sequence"/>
</dbReference>
<sequence>MTDPVPDSKPGTRWLWVALIVLMTLVFLFYIFNTDGGEEPVPVGETTGEVPDPLPTTTSVPVSPEGEFGEAPVNGEDLDPDVEIEQMPAQE</sequence>
<accession>A0A1I5KLA7</accession>
<keyword evidence="2" id="KW-0812">Transmembrane</keyword>
<feature type="transmembrane region" description="Helical" evidence="2">
    <location>
        <begin position="14"/>
        <end position="32"/>
    </location>
</feature>
<feature type="compositionally biased region" description="Low complexity" evidence="1">
    <location>
        <begin position="55"/>
        <end position="64"/>
    </location>
</feature>
<evidence type="ECO:0000256" key="1">
    <source>
        <dbReference type="SAM" id="MobiDB-lite"/>
    </source>
</evidence>
<feature type="region of interest" description="Disordered" evidence="1">
    <location>
        <begin position="38"/>
        <end position="91"/>
    </location>
</feature>
<keyword evidence="4" id="KW-1185">Reference proteome</keyword>
<keyword evidence="2" id="KW-0472">Membrane</keyword>